<evidence type="ECO:0000313" key="4">
    <source>
        <dbReference type="Proteomes" id="UP001500326"/>
    </source>
</evidence>
<dbReference type="RefSeq" id="WP_344058627.1">
    <property type="nucleotide sequence ID" value="NZ_BAAAOH010000001.1"/>
</dbReference>
<gene>
    <name evidence="3" type="ORF">GCM10009777_07390</name>
</gene>
<accession>A0ABP5DD71</accession>
<name>A0ABP5DD71_9MICO</name>
<feature type="domain" description="Pyrroline-5-carboxylate reductase catalytic N-terminal" evidence="2">
    <location>
        <begin position="8"/>
        <end position="96"/>
    </location>
</feature>
<sequence length="236" mass="24677">MTAGKPVIGILGAGRLGMVLARLATGAGYPVLIAGSGDPKRVALTPDMLAMGAAATSGPDAAERAGVVILALPLGRYRTIPADQLAGRLVIDATNYWWEVDGFPDEFTDPLTSSSALVRDHLPASRVVKAFNHMGYRDLEDEARPPGQAGRKAIGVAGDRADDLEVVSGIVDDLGFDPVIVGALADGIRLEPGTEPFGADVDARELRQMIDRFPDSQRGRRLAAALASRAASGSDH</sequence>
<dbReference type="Proteomes" id="UP001500326">
    <property type="component" value="Unassembled WGS sequence"/>
</dbReference>
<evidence type="ECO:0000259" key="2">
    <source>
        <dbReference type="Pfam" id="PF03807"/>
    </source>
</evidence>
<dbReference type="EMBL" id="BAAAOH010000001">
    <property type="protein sequence ID" value="GAA1976916.1"/>
    <property type="molecule type" value="Genomic_DNA"/>
</dbReference>
<evidence type="ECO:0000256" key="1">
    <source>
        <dbReference type="ARBA" id="ARBA00023002"/>
    </source>
</evidence>
<dbReference type="Pfam" id="PF03807">
    <property type="entry name" value="F420_oxidored"/>
    <property type="match status" value="1"/>
</dbReference>
<dbReference type="InterPro" id="IPR036291">
    <property type="entry name" value="NAD(P)-bd_dom_sf"/>
</dbReference>
<keyword evidence="1" id="KW-0560">Oxidoreductase</keyword>
<keyword evidence="4" id="KW-1185">Reference proteome</keyword>
<dbReference type="InterPro" id="IPR028939">
    <property type="entry name" value="P5C_Rdtase_cat_N"/>
</dbReference>
<dbReference type="InterPro" id="IPR051267">
    <property type="entry name" value="STEAP_metalloreductase"/>
</dbReference>
<proteinExistence type="predicted"/>
<organism evidence="3 4">
    <name type="scientific">Microbacterium pumilum</name>
    <dbReference type="NCBI Taxonomy" id="344165"/>
    <lineage>
        <taxon>Bacteria</taxon>
        <taxon>Bacillati</taxon>
        <taxon>Actinomycetota</taxon>
        <taxon>Actinomycetes</taxon>
        <taxon>Micrococcales</taxon>
        <taxon>Microbacteriaceae</taxon>
        <taxon>Microbacterium</taxon>
    </lineage>
</organism>
<protein>
    <submittedName>
        <fullName evidence="3">NAD(P)-binding domain-containing protein</fullName>
    </submittedName>
</protein>
<dbReference type="PANTHER" id="PTHR14239">
    <property type="entry name" value="DUDULIN-RELATED"/>
    <property type="match status" value="1"/>
</dbReference>
<dbReference type="PANTHER" id="PTHR14239:SF0">
    <property type="entry name" value="F420-DEPENDENT NADP REDUCTASE"/>
    <property type="match status" value="1"/>
</dbReference>
<dbReference type="SUPFAM" id="SSF51735">
    <property type="entry name" value="NAD(P)-binding Rossmann-fold domains"/>
    <property type="match status" value="1"/>
</dbReference>
<comment type="caution">
    <text evidence="3">The sequence shown here is derived from an EMBL/GenBank/DDBJ whole genome shotgun (WGS) entry which is preliminary data.</text>
</comment>
<evidence type="ECO:0000313" key="3">
    <source>
        <dbReference type="EMBL" id="GAA1976916.1"/>
    </source>
</evidence>
<reference evidence="4" key="1">
    <citation type="journal article" date="2019" name="Int. J. Syst. Evol. Microbiol.">
        <title>The Global Catalogue of Microorganisms (GCM) 10K type strain sequencing project: providing services to taxonomists for standard genome sequencing and annotation.</title>
        <authorList>
            <consortium name="The Broad Institute Genomics Platform"/>
            <consortium name="The Broad Institute Genome Sequencing Center for Infectious Disease"/>
            <person name="Wu L."/>
            <person name="Ma J."/>
        </authorList>
    </citation>
    <scope>NUCLEOTIDE SEQUENCE [LARGE SCALE GENOMIC DNA]</scope>
    <source>
        <strain evidence="4">JCM 14902</strain>
    </source>
</reference>
<dbReference type="Gene3D" id="3.40.50.720">
    <property type="entry name" value="NAD(P)-binding Rossmann-like Domain"/>
    <property type="match status" value="1"/>
</dbReference>